<dbReference type="AlphaFoldDB" id="A0A9D1JNW5"/>
<accession>A0A9D1JNW5</accession>
<comment type="caution">
    <text evidence="1">The sequence shown here is derived from an EMBL/GenBank/DDBJ whole genome shotgun (WGS) entry which is preliminary data.</text>
</comment>
<evidence type="ECO:0000313" key="1">
    <source>
        <dbReference type="EMBL" id="HIS37442.1"/>
    </source>
</evidence>
<gene>
    <name evidence="1" type="ORF">IAC10_12615</name>
</gene>
<reference evidence="1" key="1">
    <citation type="submission" date="2020-10" db="EMBL/GenBank/DDBJ databases">
        <authorList>
            <person name="Gilroy R."/>
        </authorList>
    </citation>
    <scope>NUCLEOTIDE SEQUENCE</scope>
    <source>
        <strain evidence="1">6276</strain>
    </source>
</reference>
<dbReference type="Proteomes" id="UP000823928">
    <property type="component" value="Unassembled WGS sequence"/>
</dbReference>
<evidence type="ECO:0000313" key="2">
    <source>
        <dbReference type="Proteomes" id="UP000823928"/>
    </source>
</evidence>
<reference evidence="1" key="2">
    <citation type="journal article" date="2021" name="PeerJ">
        <title>Extensive microbial diversity within the chicken gut microbiome revealed by metagenomics and culture.</title>
        <authorList>
            <person name="Gilroy R."/>
            <person name="Ravi A."/>
            <person name="Getino M."/>
            <person name="Pursley I."/>
            <person name="Horton D.L."/>
            <person name="Alikhan N.F."/>
            <person name="Baker D."/>
            <person name="Gharbi K."/>
            <person name="Hall N."/>
            <person name="Watson M."/>
            <person name="Adriaenssens E.M."/>
            <person name="Foster-Nyarko E."/>
            <person name="Jarju S."/>
            <person name="Secka A."/>
            <person name="Antonio M."/>
            <person name="Oren A."/>
            <person name="Chaudhuri R.R."/>
            <person name="La Ragione R."/>
            <person name="Hildebrand F."/>
            <person name="Pallen M.J."/>
        </authorList>
    </citation>
    <scope>NUCLEOTIDE SEQUENCE</scope>
    <source>
        <strain evidence="1">6276</strain>
    </source>
</reference>
<dbReference type="EMBL" id="DVIU01000258">
    <property type="protein sequence ID" value="HIS37442.1"/>
    <property type="molecule type" value="Genomic_DNA"/>
</dbReference>
<sequence length="58" mass="6763">MKGRPTTDPKVNTLRIRLNDDMNQWLFRTSENRGITVSQLMREIVEQAMKPNSNSSQK</sequence>
<proteinExistence type="predicted"/>
<name>A0A9D1JNW5_9BACT</name>
<protein>
    <submittedName>
        <fullName evidence="1">CopG family transcriptional regulator</fullName>
    </submittedName>
</protein>
<organism evidence="1 2">
    <name type="scientific">Candidatus Scatousia excrementigallinarum</name>
    <dbReference type="NCBI Taxonomy" id="2840935"/>
    <lineage>
        <taxon>Bacteria</taxon>
        <taxon>Candidatus Scatousia</taxon>
    </lineage>
</organism>